<keyword evidence="6" id="KW-1185">Reference proteome</keyword>
<reference evidence="4" key="3">
    <citation type="submission" date="2014-09" db="EMBL/GenBank/DDBJ databases">
        <authorList>
            <person name="Bishop-Lilly K.A."/>
            <person name="Broomall S.M."/>
            <person name="Chain P.S."/>
            <person name="Chertkov O."/>
            <person name="Coyne S.R."/>
            <person name="Daligault H.E."/>
            <person name="Davenport K.W."/>
            <person name="Erkkila T."/>
            <person name="Frey K.G."/>
            <person name="Gibbons H.S."/>
            <person name="Gu W."/>
            <person name="Jaissle J."/>
            <person name="Johnson S.L."/>
            <person name="Koroleva G.I."/>
            <person name="Ladner J.T."/>
            <person name="Lo C.-C."/>
            <person name="Minogue T.D."/>
            <person name="Munk C."/>
            <person name="Palacios G.F."/>
            <person name="Redden C.L."/>
            <person name="Rosenzweig C.N."/>
            <person name="Scholz M.B."/>
            <person name="Teshima H."/>
            <person name="Xu Y."/>
        </authorList>
    </citation>
    <scope>NUCLEOTIDE SEQUENCE</scope>
    <source>
        <strain evidence="4">Mb9</strain>
    </source>
</reference>
<keyword evidence="1" id="KW-1133">Transmembrane helix</keyword>
<dbReference type="Proteomes" id="UP000029661">
    <property type="component" value="Chromosome"/>
</dbReference>
<dbReference type="Proteomes" id="UP000606900">
    <property type="component" value="Unassembled WGS sequence"/>
</dbReference>
<keyword evidence="1" id="KW-0812">Transmembrane</keyword>
<reference evidence="3" key="2">
    <citation type="submission" date="2014-08" db="EMBL/GenBank/DDBJ databases">
        <authorList>
            <person name="Wibberg D."/>
        </authorList>
    </citation>
    <scope>NUCLEOTIDE SEQUENCE</scope>
</reference>
<dbReference type="AlphaFoldDB" id="A0A090I537"/>
<protein>
    <submittedName>
        <fullName evidence="3">Putative membrane protein</fullName>
    </submittedName>
</protein>
<dbReference type="Proteomes" id="UP000062768">
    <property type="component" value="Chromosome I"/>
</dbReference>
<dbReference type="KEGG" id="mfc:BRM9_1692"/>
<accession>A0A090I537</accession>
<reference evidence="2" key="1">
    <citation type="submission" date="2013-12" db="EMBL/GenBank/DDBJ databases">
        <title>The complete genome sequence of Methanobacterium sp. BRM9.</title>
        <authorList>
            <consortium name="Pastoral Greenhouse Gas Research Consortium"/>
            <person name="Kelly W.J."/>
            <person name="Leahy S.C."/>
            <person name="Perry R."/>
            <person name="Li D."/>
            <person name="Altermann E."/>
            <person name="Lambie S.C."/>
            <person name="Attwood G.T."/>
        </authorList>
    </citation>
    <scope>NUCLEOTIDE SEQUENCE [LARGE SCALE GENOMIC DNA]</scope>
    <source>
        <strain evidence="2">BRM9</strain>
    </source>
</reference>
<evidence type="ECO:0000256" key="1">
    <source>
        <dbReference type="SAM" id="Phobius"/>
    </source>
</evidence>
<dbReference type="EMBL" id="LN515531">
    <property type="protein sequence ID" value="CEA14726.1"/>
    <property type="molecule type" value="Genomic_DNA"/>
</dbReference>
<organism evidence="3">
    <name type="scientific">Methanobacterium formicicum</name>
    <dbReference type="NCBI Taxonomy" id="2162"/>
    <lineage>
        <taxon>Archaea</taxon>
        <taxon>Methanobacteriati</taxon>
        <taxon>Methanobacteriota</taxon>
        <taxon>Methanomada group</taxon>
        <taxon>Methanobacteria</taxon>
        <taxon>Methanobacteriales</taxon>
        <taxon>Methanobacteriaceae</taxon>
        <taxon>Methanobacterium</taxon>
    </lineage>
</organism>
<dbReference type="GeneID" id="60431110"/>
<sequence length="58" mass="6413">MTNVTILFSHILPPLLAFAGIILLCSGIMDRKKDYALIGIVMFFAAGLLPFLVLQFMI</sequence>
<dbReference type="EMBL" id="CP006933">
    <property type="protein sequence ID" value="AIS32503.1"/>
    <property type="molecule type" value="Genomic_DNA"/>
</dbReference>
<gene>
    <name evidence="2" type="ORF">BRM9_1692</name>
    <name evidence="3" type="ORF">DSM1535_2339</name>
    <name evidence="5" type="ORF">ISP06_01380</name>
    <name evidence="4" type="ORF">MB9_0664</name>
</gene>
<reference evidence="5" key="4">
    <citation type="submission" date="2020-10" db="EMBL/GenBank/DDBJ databases">
        <title>Dehalococcoides mccartyi of a TCE/Cr reducing biochatode.</title>
        <authorList>
            <person name="Matturro B."/>
        </authorList>
    </citation>
    <scope>NUCLEOTIDE SEQUENCE</scope>
    <source>
        <strain evidence="5">Bin2</strain>
    </source>
</reference>
<dbReference type="OrthoDB" id="71516at2157"/>
<evidence type="ECO:0000313" key="5">
    <source>
        <dbReference type="EMBL" id="MBF4474110.1"/>
    </source>
</evidence>
<evidence type="ECO:0000313" key="3">
    <source>
        <dbReference type="EMBL" id="CEA14726.1"/>
    </source>
</evidence>
<dbReference type="PATRIC" id="fig|2162.10.peg.692"/>
<dbReference type="KEGG" id="mfi:DSM1535_2339"/>
<dbReference type="EMBL" id="JADIIL010000007">
    <property type="protein sequence ID" value="MBF4474110.1"/>
    <property type="molecule type" value="Genomic_DNA"/>
</dbReference>
<dbReference type="EMBL" id="LN734822">
    <property type="protein sequence ID" value="CEL24308.1"/>
    <property type="molecule type" value="Genomic_DNA"/>
</dbReference>
<feature type="transmembrane region" description="Helical" evidence="1">
    <location>
        <begin position="6"/>
        <end position="28"/>
    </location>
</feature>
<proteinExistence type="predicted"/>
<feature type="transmembrane region" description="Helical" evidence="1">
    <location>
        <begin position="35"/>
        <end position="57"/>
    </location>
</feature>
<name>A0A090I537_METFO</name>
<evidence type="ECO:0000313" key="4">
    <source>
        <dbReference type="EMBL" id="CEL24308.1"/>
    </source>
</evidence>
<evidence type="ECO:0000313" key="2">
    <source>
        <dbReference type="EMBL" id="AIS32503.1"/>
    </source>
</evidence>
<dbReference type="RefSeq" id="WP_171824052.1">
    <property type="nucleotide sequence ID" value="NZ_CALCVY010000056.1"/>
</dbReference>
<evidence type="ECO:0000313" key="6">
    <source>
        <dbReference type="Proteomes" id="UP000062768"/>
    </source>
</evidence>
<keyword evidence="1" id="KW-0472">Membrane</keyword>